<dbReference type="EMBL" id="JACRSZ010000009">
    <property type="protein sequence ID" value="MBC8573353.1"/>
    <property type="molecule type" value="Genomic_DNA"/>
</dbReference>
<comment type="caution">
    <text evidence="2">The sequence shown here is derived from an EMBL/GenBank/DDBJ whole genome shotgun (WGS) entry which is preliminary data.</text>
</comment>
<gene>
    <name evidence="2" type="ORF">H8716_09710</name>
</gene>
<evidence type="ECO:0000256" key="1">
    <source>
        <dbReference type="SAM" id="SignalP"/>
    </source>
</evidence>
<evidence type="ECO:0000313" key="3">
    <source>
        <dbReference type="Proteomes" id="UP000657421"/>
    </source>
</evidence>
<protein>
    <submittedName>
        <fullName evidence="2">Uncharacterized protein</fullName>
    </submittedName>
</protein>
<feature type="signal peptide" evidence="1">
    <location>
        <begin position="1"/>
        <end position="29"/>
    </location>
</feature>
<dbReference type="Proteomes" id="UP000657421">
    <property type="component" value="Unassembled WGS sequence"/>
</dbReference>
<dbReference type="RefSeq" id="WP_249308515.1">
    <property type="nucleotide sequence ID" value="NZ_JACRSZ010000009.1"/>
</dbReference>
<organism evidence="2 3">
    <name type="scientific">Jingyaoa shaoxingensis</name>
    <dbReference type="NCBI Taxonomy" id="2763671"/>
    <lineage>
        <taxon>Bacteria</taxon>
        <taxon>Bacillati</taxon>
        <taxon>Bacillota</taxon>
        <taxon>Clostridia</taxon>
        <taxon>Lachnospirales</taxon>
        <taxon>Lachnospiraceae</taxon>
        <taxon>Jingyaoa</taxon>
    </lineage>
</organism>
<evidence type="ECO:0000313" key="2">
    <source>
        <dbReference type="EMBL" id="MBC8573353.1"/>
    </source>
</evidence>
<keyword evidence="3" id="KW-1185">Reference proteome</keyword>
<accession>A0ABR7NAC9</accession>
<reference evidence="2 3" key="1">
    <citation type="submission" date="2020-08" db="EMBL/GenBank/DDBJ databases">
        <title>Genome public.</title>
        <authorList>
            <person name="Liu C."/>
            <person name="Sun Q."/>
        </authorList>
    </citation>
    <scope>NUCLEOTIDE SEQUENCE [LARGE SCALE GENOMIC DNA]</scope>
    <source>
        <strain evidence="2 3">NSJ-46</strain>
    </source>
</reference>
<name>A0ABR7NAC9_9FIRM</name>
<keyword evidence="1" id="KW-0732">Signal</keyword>
<proteinExistence type="predicted"/>
<feature type="chain" id="PRO_5047091492" evidence="1">
    <location>
        <begin position="30"/>
        <end position="213"/>
    </location>
</feature>
<sequence>MKNKKILVVGLCGAICLSGAGFTYASALASDRPKVSAFEMENTSGVDIFYQDTDGGQISTDGEDWIAEADYERNNAAPNVQWWTADEYEAWMNEQQKEMESLIGTGDGWYDGQGVFHEFTQESVDAMMSSYKETLESIKNGVLYSKDSGDGDTYSMIPPIEDVVSDYSVDITTNDGQNVHIGNYSTVEELDEAISDAVKTGKITQEEADIAYK</sequence>